<evidence type="ECO:0000313" key="4">
    <source>
        <dbReference type="EMBL" id="PRC91725.1"/>
    </source>
</evidence>
<sequence>MNFEFKTQDVDWTVVASIFQQVGWGNRQPAEIRSAFEKSSYVIFAYDGAELVAFGRTMDDGQYYALLVDIVVKPDRQQSGLGREIVNYLKSQLVGYKFITLTAAPGKEEFYLKLGWQRQATALIWPVSEEQQRLHVTS</sequence>
<dbReference type="AlphaFoldDB" id="A0A2S9GVH2"/>
<dbReference type="CDD" id="cd04301">
    <property type="entry name" value="NAT_SF"/>
    <property type="match status" value="1"/>
</dbReference>
<keyword evidence="2" id="KW-0012">Acyltransferase</keyword>
<dbReference type="PANTHER" id="PTHR43626:SF4">
    <property type="entry name" value="GCN5-RELATED N-ACETYLTRANSFERASE 2, CHLOROPLASTIC"/>
    <property type="match status" value="1"/>
</dbReference>
<dbReference type="Pfam" id="PF13673">
    <property type="entry name" value="Acetyltransf_10"/>
    <property type="match status" value="1"/>
</dbReference>
<dbReference type="GO" id="GO:0008080">
    <property type="term" value="F:N-acetyltransferase activity"/>
    <property type="evidence" value="ECO:0007669"/>
    <property type="project" value="InterPro"/>
</dbReference>
<dbReference type="InterPro" id="IPR016181">
    <property type="entry name" value="Acyl_CoA_acyltransferase"/>
</dbReference>
<comment type="caution">
    <text evidence="4">The sequence shown here is derived from an EMBL/GenBank/DDBJ whole genome shotgun (WGS) entry which is preliminary data.</text>
</comment>
<reference evidence="4 5" key="1">
    <citation type="submission" date="2018-02" db="EMBL/GenBank/DDBJ databases">
        <title>Solimicrobium silvestre gen. nov., sp. nov., isolated from alpine forest soil.</title>
        <authorList>
            <person name="Margesin R."/>
            <person name="Albuquerque L."/>
            <person name="Zhang D.-C."/>
            <person name="Froufe H.J.C."/>
            <person name="Severino R."/>
            <person name="Roxo I."/>
            <person name="Egas C."/>
            <person name="Da Costa M.S."/>
        </authorList>
    </citation>
    <scope>NUCLEOTIDE SEQUENCE [LARGE SCALE GENOMIC DNA]</scope>
    <source>
        <strain evidence="4 5">S20-91</strain>
    </source>
</reference>
<dbReference type="InterPro" id="IPR045039">
    <property type="entry name" value="NSI-like"/>
</dbReference>
<dbReference type="GO" id="GO:0005737">
    <property type="term" value="C:cytoplasm"/>
    <property type="evidence" value="ECO:0007669"/>
    <property type="project" value="TreeGrafter"/>
</dbReference>
<keyword evidence="1 4" id="KW-0808">Transferase</keyword>
<dbReference type="RefSeq" id="WP_207769741.1">
    <property type="nucleotide sequence ID" value="NZ_PUGF01000019.1"/>
</dbReference>
<proteinExistence type="predicted"/>
<gene>
    <name evidence="4" type="ORF">S2091_3480</name>
</gene>
<evidence type="ECO:0000256" key="2">
    <source>
        <dbReference type="ARBA" id="ARBA00023315"/>
    </source>
</evidence>
<evidence type="ECO:0000256" key="1">
    <source>
        <dbReference type="ARBA" id="ARBA00022679"/>
    </source>
</evidence>
<keyword evidence="5" id="KW-1185">Reference proteome</keyword>
<name>A0A2S9GVH2_9BURK</name>
<dbReference type="PROSITE" id="PS51186">
    <property type="entry name" value="GNAT"/>
    <property type="match status" value="1"/>
</dbReference>
<feature type="domain" description="N-acetyltransferase" evidence="3">
    <location>
        <begin position="1"/>
        <end position="135"/>
    </location>
</feature>
<dbReference type="InterPro" id="IPR000182">
    <property type="entry name" value="GNAT_dom"/>
</dbReference>
<dbReference type="Proteomes" id="UP000237839">
    <property type="component" value="Unassembled WGS sequence"/>
</dbReference>
<evidence type="ECO:0000259" key="3">
    <source>
        <dbReference type="PROSITE" id="PS51186"/>
    </source>
</evidence>
<dbReference type="SUPFAM" id="SSF55729">
    <property type="entry name" value="Acyl-CoA N-acyltransferases (Nat)"/>
    <property type="match status" value="1"/>
</dbReference>
<dbReference type="Gene3D" id="3.40.630.30">
    <property type="match status" value="1"/>
</dbReference>
<protein>
    <submittedName>
        <fullName evidence="4">Acetyltransferase (GNAT) domain</fullName>
    </submittedName>
</protein>
<evidence type="ECO:0000313" key="5">
    <source>
        <dbReference type="Proteomes" id="UP000237839"/>
    </source>
</evidence>
<organism evidence="4 5">
    <name type="scientific">Solimicrobium silvestre</name>
    <dbReference type="NCBI Taxonomy" id="2099400"/>
    <lineage>
        <taxon>Bacteria</taxon>
        <taxon>Pseudomonadati</taxon>
        <taxon>Pseudomonadota</taxon>
        <taxon>Betaproteobacteria</taxon>
        <taxon>Burkholderiales</taxon>
        <taxon>Oxalobacteraceae</taxon>
        <taxon>Solimicrobium</taxon>
    </lineage>
</organism>
<dbReference type="PANTHER" id="PTHR43626">
    <property type="entry name" value="ACYL-COA N-ACYLTRANSFERASE"/>
    <property type="match status" value="1"/>
</dbReference>
<accession>A0A2S9GVH2</accession>
<dbReference type="EMBL" id="PUGF01000019">
    <property type="protein sequence ID" value="PRC91725.1"/>
    <property type="molecule type" value="Genomic_DNA"/>
</dbReference>